<feature type="domain" description="PilZ" evidence="1">
    <location>
        <begin position="108"/>
        <end position="215"/>
    </location>
</feature>
<accession>A0A917G7H4</accession>
<dbReference type="GO" id="GO:0035438">
    <property type="term" value="F:cyclic-di-GMP binding"/>
    <property type="evidence" value="ECO:0007669"/>
    <property type="project" value="InterPro"/>
</dbReference>
<protein>
    <recommendedName>
        <fullName evidence="1">PilZ domain-containing protein</fullName>
    </recommendedName>
</protein>
<dbReference type="Gene3D" id="2.40.10.220">
    <property type="entry name" value="predicted glycosyltransferase like domains"/>
    <property type="match status" value="1"/>
</dbReference>
<dbReference type="Pfam" id="PF07238">
    <property type="entry name" value="PilZ"/>
    <property type="match status" value="1"/>
</dbReference>
<comment type="caution">
    <text evidence="2">The sequence shown here is derived from an EMBL/GenBank/DDBJ whole genome shotgun (WGS) entry which is preliminary data.</text>
</comment>
<keyword evidence="3" id="KW-1185">Reference proteome</keyword>
<dbReference type="AlphaFoldDB" id="A0A917G7H4"/>
<dbReference type="EMBL" id="BMGR01000026">
    <property type="protein sequence ID" value="GGG26455.1"/>
    <property type="molecule type" value="Genomic_DNA"/>
</dbReference>
<gene>
    <name evidence="2" type="ORF">GCM10010916_48560</name>
</gene>
<evidence type="ECO:0000313" key="2">
    <source>
        <dbReference type="EMBL" id="GGG26455.1"/>
    </source>
</evidence>
<dbReference type="InterPro" id="IPR009875">
    <property type="entry name" value="PilZ_domain"/>
</dbReference>
<evidence type="ECO:0000313" key="3">
    <source>
        <dbReference type="Proteomes" id="UP000644756"/>
    </source>
</evidence>
<organism evidence="2 3">
    <name type="scientific">Paenibacillus abyssi</name>
    <dbReference type="NCBI Taxonomy" id="1340531"/>
    <lineage>
        <taxon>Bacteria</taxon>
        <taxon>Bacillati</taxon>
        <taxon>Bacillota</taxon>
        <taxon>Bacilli</taxon>
        <taxon>Bacillales</taxon>
        <taxon>Paenibacillaceae</taxon>
        <taxon>Paenibacillus</taxon>
    </lineage>
</organism>
<name>A0A917G7H4_9BACL</name>
<dbReference type="RefSeq" id="WP_188533685.1">
    <property type="nucleotide sequence ID" value="NZ_BMGR01000026.1"/>
</dbReference>
<reference evidence="2" key="2">
    <citation type="submission" date="2020-09" db="EMBL/GenBank/DDBJ databases">
        <authorList>
            <person name="Sun Q."/>
            <person name="Zhou Y."/>
        </authorList>
    </citation>
    <scope>NUCLEOTIDE SEQUENCE</scope>
    <source>
        <strain evidence="2">CGMCC 1.12987</strain>
    </source>
</reference>
<dbReference type="Proteomes" id="UP000644756">
    <property type="component" value="Unassembled WGS sequence"/>
</dbReference>
<reference evidence="2" key="1">
    <citation type="journal article" date="2014" name="Int. J. Syst. Evol. Microbiol.">
        <title>Complete genome sequence of Corynebacterium casei LMG S-19264T (=DSM 44701T), isolated from a smear-ripened cheese.</title>
        <authorList>
            <consortium name="US DOE Joint Genome Institute (JGI-PGF)"/>
            <person name="Walter F."/>
            <person name="Albersmeier A."/>
            <person name="Kalinowski J."/>
            <person name="Ruckert C."/>
        </authorList>
    </citation>
    <scope>NUCLEOTIDE SEQUENCE</scope>
    <source>
        <strain evidence="2">CGMCC 1.12987</strain>
    </source>
</reference>
<proteinExistence type="predicted"/>
<sequence length="257" mass="29222">MTAKSAQKIHQLPFYGSKEGNDIGILLDSKVVVEKKSYVSTGVLTYVLGDFIEVEMPQFDEFRLGEQVKLIVYTKSGMFVFESTVVAKDKGSLIIINPPSNQKKFIEKREHPRVSTAHTGLLHAVHHFNHNSRLPMEVPVHFAVNNISMGGLGIVLEDDLGFQKISRLEMELDLGFSLRCLTEIIRSENSAQGTFYGVRYIDLSKEETCALRAFILKIQVEDYYKQKKQDKFNEQISKNKLQRIETKVEATGLHINQ</sequence>
<evidence type="ECO:0000259" key="1">
    <source>
        <dbReference type="Pfam" id="PF07238"/>
    </source>
</evidence>